<feature type="transmembrane region" description="Helical" evidence="8">
    <location>
        <begin position="69"/>
        <end position="90"/>
    </location>
</feature>
<dbReference type="InterPro" id="IPR017452">
    <property type="entry name" value="GPCR_Rhodpsn_7TM"/>
</dbReference>
<evidence type="ECO:0000256" key="7">
    <source>
        <dbReference type="ARBA" id="ARBA00023224"/>
    </source>
</evidence>
<dbReference type="SUPFAM" id="SSF81321">
    <property type="entry name" value="Family A G protein-coupled receptor-like"/>
    <property type="match status" value="1"/>
</dbReference>
<evidence type="ECO:0000256" key="8">
    <source>
        <dbReference type="SAM" id="Phobius"/>
    </source>
</evidence>
<dbReference type="Gene3D" id="1.20.1070.10">
    <property type="entry name" value="Rhodopsin 7-helix transmembrane proteins"/>
    <property type="match status" value="1"/>
</dbReference>
<keyword evidence="5 8" id="KW-0472">Membrane</keyword>
<comment type="subcellular location">
    <subcellularLocation>
        <location evidence="1">Membrane</location>
        <topology evidence="1">Multi-pass membrane protein</topology>
    </subcellularLocation>
</comment>
<dbReference type="GO" id="GO:0016020">
    <property type="term" value="C:membrane"/>
    <property type="evidence" value="ECO:0007669"/>
    <property type="project" value="UniProtKB-SubCell"/>
</dbReference>
<dbReference type="InterPro" id="IPR000276">
    <property type="entry name" value="GPCR_Rhodpsn"/>
</dbReference>
<dbReference type="InterPro" id="IPR050125">
    <property type="entry name" value="GPCR_opsins"/>
</dbReference>
<dbReference type="AlphaFoldDB" id="A0AAV4AGE6"/>
<dbReference type="PANTHER" id="PTHR24240">
    <property type="entry name" value="OPSIN"/>
    <property type="match status" value="1"/>
</dbReference>
<dbReference type="GO" id="GO:0004930">
    <property type="term" value="F:G protein-coupled receptor activity"/>
    <property type="evidence" value="ECO:0007669"/>
    <property type="project" value="UniProtKB-KW"/>
</dbReference>
<dbReference type="Proteomes" id="UP000735302">
    <property type="component" value="Unassembled WGS sequence"/>
</dbReference>
<name>A0AAV4AGE6_9GAST</name>
<evidence type="ECO:0000256" key="1">
    <source>
        <dbReference type="ARBA" id="ARBA00004141"/>
    </source>
</evidence>
<evidence type="ECO:0000313" key="10">
    <source>
        <dbReference type="EMBL" id="GFO07240.1"/>
    </source>
</evidence>
<keyword evidence="3 8" id="KW-1133">Transmembrane helix</keyword>
<comment type="caution">
    <text evidence="10">The sequence shown here is derived from an EMBL/GenBank/DDBJ whole genome shotgun (WGS) entry which is preliminary data.</text>
</comment>
<organism evidence="10 11">
    <name type="scientific">Plakobranchus ocellatus</name>
    <dbReference type="NCBI Taxonomy" id="259542"/>
    <lineage>
        <taxon>Eukaryota</taxon>
        <taxon>Metazoa</taxon>
        <taxon>Spiralia</taxon>
        <taxon>Lophotrochozoa</taxon>
        <taxon>Mollusca</taxon>
        <taxon>Gastropoda</taxon>
        <taxon>Heterobranchia</taxon>
        <taxon>Euthyneura</taxon>
        <taxon>Panpulmonata</taxon>
        <taxon>Sacoglossa</taxon>
        <taxon>Placobranchoidea</taxon>
        <taxon>Plakobranchidae</taxon>
        <taxon>Plakobranchus</taxon>
    </lineage>
</organism>
<keyword evidence="4" id="KW-0297">G-protein coupled receptor</keyword>
<proteinExistence type="predicted"/>
<evidence type="ECO:0000256" key="4">
    <source>
        <dbReference type="ARBA" id="ARBA00023040"/>
    </source>
</evidence>
<keyword evidence="2 8" id="KW-0812">Transmembrane</keyword>
<evidence type="ECO:0000256" key="2">
    <source>
        <dbReference type="ARBA" id="ARBA00022692"/>
    </source>
</evidence>
<keyword evidence="11" id="KW-1185">Reference proteome</keyword>
<feature type="domain" description="G-protein coupled receptors family 1 profile" evidence="9">
    <location>
        <begin position="58"/>
        <end position="173"/>
    </location>
</feature>
<protein>
    <submittedName>
        <fullName evidence="10">Melatonin receptor 1a</fullName>
    </submittedName>
</protein>
<evidence type="ECO:0000256" key="5">
    <source>
        <dbReference type="ARBA" id="ARBA00023136"/>
    </source>
</evidence>
<feature type="transmembrane region" description="Helical" evidence="8">
    <location>
        <begin position="154"/>
        <end position="175"/>
    </location>
</feature>
<evidence type="ECO:0000313" key="11">
    <source>
        <dbReference type="Proteomes" id="UP000735302"/>
    </source>
</evidence>
<dbReference type="PROSITE" id="PS50262">
    <property type="entry name" value="G_PROTEIN_RECEP_F1_2"/>
    <property type="match status" value="1"/>
</dbReference>
<accession>A0AAV4AGE6</accession>
<evidence type="ECO:0000256" key="6">
    <source>
        <dbReference type="ARBA" id="ARBA00023170"/>
    </source>
</evidence>
<dbReference type="EMBL" id="BLXT01003849">
    <property type="protein sequence ID" value="GFO07240.1"/>
    <property type="molecule type" value="Genomic_DNA"/>
</dbReference>
<keyword evidence="6 10" id="KW-0675">Receptor</keyword>
<reference evidence="10 11" key="1">
    <citation type="journal article" date="2021" name="Elife">
        <title>Chloroplast acquisition without the gene transfer in kleptoplastic sea slugs, Plakobranchus ocellatus.</title>
        <authorList>
            <person name="Maeda T."/>
            <person name="Takahashi S."/>
            <person name="Yoshida T."/>
            <person name="Shimamura S."/>
            <person name="Takaki Y."/>
            <person name="Nagai Y."/>
            <person name="Toyoda A."/>
            <person name="Suzuki Y."/>
            <person name="Arimoto A."/>
            <person name="Ishii H."/>
            <person name="Satoh N."/>
            <person name="Nishiyama T."/>
            <person name="Hasebe M."/>
            <person name="Maruyama T."/>
            <person name="Minagawa J."/>
            <person name="Obokata J."/>
            <person name="Shigenobu S."/>
        </authorList>
    </citation>
    <scope>NUCLEOTIDE SEQUENCE [LARGE SCALE GENOMIC DNA]</scope>
</reference>
<evidence type="ECO:0000256" key="3">
    <source>
        <dbReference type="ARBA" id="ARBA00022989"/>
    </source>
</evidence>
<keyword evidence="7" id="KW-0807">Transducer</keyword>
<feature type="transmembrane region" description="Helical" evidence="8">
    <location>
        <begin position="129"/>
        <end position="148"/>
    </location>
</feature>
<dbReference type="PRINTS" id="PR00237">
    <property type="entry name" value="GPCRRHODOPSN"/>
</dbReference>
<sequence length="204" mass="23032">MDRKKSKELVLKEANLEQSLIEAIRQRQLQFLGHICRHLSLERLKALFEISRRYDVGCSSDSTISRYYAWARFALFVITAVISGFCHVSIQLTAMKHIRQIHSTNQAATNKSSLSGTTASSLRLVKTFFLVYVLLLVCWLPGLVGFAVGIRGSLMNILAILAELNAVLNILVYVLSNRQFRRAIADLIGCRSARDFSMDSHNRN</sequence>
<gene>
    <name evidence="10" type="ORF">PoB_003374500</name>
</gene>
<evidence type="ECO:0000259" key="9">
    <source>
        <dbReference type="PROSITE" id="PS50262"/>
    </source>
</evidence>